<dbReference type="InterPro" id="IPR027417">
    <property type="entry name" value="P-loop_NTPase"/>
</dbReference>
<dbReference type="AlphaFoldDB" id="A0A382TYK2"/>
<proteinExistence type="predicted"/>
<dbReference type="InterPro" id="IPR001650">
    <property type="entry name" value="Helicase_C-like"/>
</dbReference>
<evidence type="ECO:0000256" key="2">
    <source>
        <dbReference type="ARBA" id="ARBA00022806"/>
    </source>
</evidence>
<keyword evidence="1" id="KW-0378">Hydrolase</keyword>
<dbReference type="GO" id="GO:0006281">
    <property type="term" value="P:DNA repair"/>
    <property type="evidence" value="ECO:0007669"/>
    <property type="project" value="InterPro"/>
</dbReference>
<dbReference type="PROSITE" id="PS51194">
    <property type="entry name" value="HELICASE_CTER"/>
    <property type="match status" value="1"/>
</dbReference>
<accession>A0A382TYK2</accession>
<gene>
    <name evidence="4" type="ORF">METZ01_LOCUS379937</name>
</gene>
<evidence type="ECO:0000259" key="3">
    <source>
        <dbReference type="PROSITE" id="PS51194"/>
    </source>
</evidence>
<evidence type="ECO:0000313" key="4">
    <source>
        <dbReference type="EMBL" id="SVD27083.1"/>
    </source>
</evidence>
<reference evidence="4" key="1">
    <citation type="submission" date="2018-05" db="EMBL/GenBank/DDBJ databases">
        <authorList>
            <person name="Lanie J.A."/>
            <person name="Ng W.-L."/>
            <person name="Kazmierczak K.M."/>
            <person name="Andrzejewski T.M."/>
            <person name="Davidsen T.M."/>
            <person name="Wayne K.J."/>
            <person name="Tettelin H."/>
            <person name="Glass J.I."/>
            <person name="Rusch D."/>
            <person name="Podicherti R."/>
            <person name="Tsui H.-C.T."/>
            <person name="Winkler M.E."/>
        </authorList>
    </citation>
    <scope>NUCLEOTIDE SEQUENCE</scope>
</reference>
<dbReference type="Pfam" id="PF00271">
    <property type="entry name" value="Helicase_C"/>
    <property type="match status" value="1"/>
</dbReference>
<dbReference type="PANTHER" id="PTHR47964">
    <property type="entry name" value="ATP-DEPENDENT DNA HELICASE HOMOLOG RECG, CHLOROPLASTIC"/>
    <property type="match status" value="1"/>
</dbReference>
<dbReference type="PANTHER" id="PTHR47964:SF1">
    <property type="entry name" value="ATP-DEPENDENT DNA HELICASE HOMOLOG RECG, CHLOROPLASTIC"/>
    <property type="match status" value="1"/>
</dbReference>
<dbReference type="SUPFAM" id="SSF52540">
    <property type="entry name" value="P-loop containing nucleoside triphosphate hydrolases"/>
    <property type="match status" value="1"/>
</dbReference>
<dbReference type="GO" id="GO:0016787">
    <property type="term" value="F:hydrolase activity"/>
    <property type="evidence" value="ECO:0007669"/>
    <property type="project" value="UniProtKB-KW"/>
</dbReference>
<keyword evidence="2" id="KW-0547">Nucleotide-binding</keyword>
<organism evidence="4">
    <name type="scientific">marine metagenome</name>
    <dbReference type="NCBI Taxonomy" id="408172"/>
    <lineage>
        <taxon>unclassified sequences</taxon>
        <taxon>metagenomes</taxon>
        <taxon>ecological metagenomes</taxon>
    </lineage>
</organism>
<dbReference type="InterPro" id="IPR047112">
    <property type="entry name" value="RecG/Mfd"/>
</dbReference>
<feature type="domain" description="Helicase C-terminal" evidence="3">
    <location>
        <begin position="41"/>
        <end position="207"/>
    </location>
</feature>
<keyword evidence="2" id="KW-0067">ATP-binding</keyword>
<evidence type="ECO:0000256" key="1">
    <source>
        <dbReference type="ARBA" id="ARBA00022801"/>
    </source>
</evidence>
<dbReference type="InterPro" id="IPR045562">
    <property type="entry name" value="RecG_dom3_C"/>
</dbReference>
<dbReference type="Pfam" id="PF19833">
    <property type="entry name" value="RecG_dom3_C"/>
    <property type="match status" value="1"/>
</dbReference>
<dbReference type="SMART" id="SM00490">
    <property type="entry name" value="HELICc"/>
    <property type="match status" value="1"/>
</dbReference>
<keyword evidence="2" id="KW-0347">Helicase</keyword>
<sequence length="275" mass="31022">TATPIPRSLALTLYGDMNVSFLDEFPPGRRPIETQLFHESTRETAYSLLEKDVKKGQQAYVVCPLIEESESIDLKAATDVCNELKIHRFQNLKVQLIHGKLKKEERQQIMADFKDKKIDILVSTTVIEVGIDIPNATIMLIEHAERFGLAQLHQLRGRVGRGSQASKCLLIAYNALSNEGKARLNAIVKSQDGFVIAEEDLRIRGPGDFMGTRQSGIPLLRVGNLLRDIKLLELSQIEAFALIEKDPQLTAPEHAKLKDMLHHTFREHIKLMEII</sequence>
<dbReference type="Gene3D" id="3.40.50.300">
    <property type="entry name" value="P-loop containing nucleotide triphosphate hydrolases"/>
    <property type="match status" value="2"/>
</dbReference>
<protein>
    <recommendedName>
        <fullName evidence="3">Helicase C-terminal domain-containing protein</fullName>
    </recommendedName>
</protein>
<name>A0A382TYK2_9ZZZZ</name>
<dbReference type="EMBL" id="UINC01140122">
    <property type="protein sequence ID" value="SVD27083.1"/>
    <property type="molecule type" value="Genomic_DNA"/>
</dbReference>
<feature type="non-terminal residue" evidence="4">
    <location>
        <position position="1"/>
    </location>
</feature>
<dbReference type="GO" id="GO:0003678">
    <property type="term" value="F:DNA helicase activity"/>
    <property type="evidence" value="ECO:0007669"/>
    <property type="project" value="TreeGrafter"/>
</dbReference>